<dbReference type="GO" id="GO:0003677">
    <property type="term" value="F:DNA binding"/>
    <property type="evidence" value="ECO:0007669"/>
    <property type="project" value="UniProtKB-KW"/>
</dbReference>
<protein>
    <submittedName>
        <fullName evidence="8">ECF RNA polymerase sigma factor SigW</fullName>
    </submittedName>
</protein>
<evidence type="ECO:0000256" key="3">
    <source>
        <dbReference type="ARBA" id="ARBA00023082"/>
    </source>
</evidence>
<dbReference type="GO" id="GO:0016987">
    <property type="term" value="F:sigma factor activity"/>
    <property type="evidence" value="ECO:0007669"/>
    <property type="project" value="UniProtKB-KW"/>
</dbReference>
<keyword evidence="4" id="KW-0238">DNA-binding</keyword>
<evidence type="ECO:0000256" key="1">
    <source>
        <dbReference type="ARBA" id="ARBA00010641"/>
    </source>
</evidence>
<keyword evidence="2" id="KW-0805">Transcription regulation</keyword>
<dbReference type="Pfam" id="PF04542">
    <property type="entry name" value="Sigma70_r2"/>
    <property type="match status" value="1"/>
</dbReference>
<dbReference type="InterPro" id="IPR013325">
    <property type="entry name" value="RNA_pol_sigma_r2"/>
</dbReference>
<dbReference type="PANTHER" id="PTHR43133">
    <property type="entry name" value="RNA POLYMERASE ECF-TYPE SIGMA FACTO"/>
    <property type="match status" value="1"/>
</dbReference>
<comment type="caution">
    <text evidence="8">The sequence shown here is derived from an EMBL/GenBank/DDBJ whole genome shotgun (WGS) entry which is preliminary data.</text>
</comment>
<evidence type="ECO:0000256" key="2">
    <source>
        <dbReference type="ARBA" id="ARBA00023015"/>
    </source>
</evidence>
<dbReference type="AlphaFoldDB" id="A0A644TUL3"/>
<feature type="domain" description="RNA polymerase sigma-70 region 2" evidence="6">
    <location>
        <begin position="26"/>
        <end position="95"/>
    </location>
</feature>
<dbReference type="PANTHER" id="PTHR43133:SF8">
    <property type="entry name" value="RNA POLYMERASE SIGMA FACTOR HI_1459-RELATED"/>
    <property type="match status" value="1"/>
</dbReference>
<dbReference type="EMBL" id="VSSQ01000054">
    <property type="protein sequence ID" value="MPL70666.1"/>
    <property type="molecule type" value="Genomic_DNA"/>
</dbReference>
<accession>A0A644TUL3</accession>
<evidence type="ECO:0000256" key="4">
    <source>
        <dbReference type="ARBA" id="ARBA00023125"/>
    </source>
</evidence>
<gene>
    <name evidence="8" type="primary">sigW_10</name>
    <name evidence="8" type="ORF">SDC9_16425</name>
</gene>
<dbReference type="InterPro" id="IPR013249">
    <property type="entry name" value="RNA_pol_sigma70_r4_t2"/>
</dbReference>
<reference evidence="8" key="1">
    <citation type="submission" date="2019-08" db="EMBL/GenBank/DDBJ databases">
        <authorList>
            <person name="Kucharzyk K."/>
            <person name="Murdoch R.W."/>
            <person name="Higgins S."/>
            <person name="Loffler F."/>
        </authorList>
    </citation>
    <scope>NUCLEOTIDE SEQUENCE</scope>
</reference>
<dbReference type="GO" id="GO:0006352">
    <property type="term" value="P:DNA-templated transcription initiation"/>
    <property type="evidence" value="ECO:0007669"/>
    <property type="project" value="InterPro"/>
</dbReference>
<dbReference type="InterPro" id="IPR039425">
    <property type="entry name" value="RNA_pol_sigma-70-like"/>
</dbReference>
<dbReference type="SUPFAM" id="SSF88659">
    <property type="entry name" value="Sigma3 and sigma4 domains of RNA polymerase sigma factors"/>
    <property type="match status" value="1"/>
</dbReference>
<dbReference type="InterPro" id="IPR014284">
    <property type="entry name" value="RNA_pol_sigma-70_dom"/>
</dbReference>
<dbReference type="InterPro" id="IPR036388">
    <property type="entry name" value="WH-like_DNA-bd_sf"/>
</dbReference>
<evidence type="ECO:0000313" key="8">
    <source>
        <dbReference type="EMBL" id="MPL70666.1"/>
    </source>
</evidence>
<dbReference type="Gene3D" id="1.10.10.10">
    <property type="entry name" value="Winged helix-like DNA-binding domain superfamily/Winged helix DNA-binding domain"/>
    <property type="match status" value="1"/>
</dbReference>
<keyword evidence="5" id="KW-0804">Transcription</keyword>
<sequence length="203" mass="22810">MQESPELENEAIRRVLSGDKEAYRILVLRYSSRILAFCRSRLEASGVPDAEDEAKDLAQEVFIRAYVSLHRFKLGESFAAWLFAIAANRIKSKFRFFARQRKLKESAINAAQAAPEGSSGASELMRIHGEALLRGIALLPKDLRLPMELYYIGELSVAETAKLLKLGQEAVKTRLFRGRKALKDLAEKQKPDRGSRGTSNDEL</sequence>
<feature type="domain" description="RNA polymerase sigma factor 70 region 4 type 2" evidence="7">
    <location>
        <begin position="130"/>
        <end position="182"/>
    </location>
</feature>
<organism evidence="8">
    <name type="scientific">bioreactor metagenome</name>
    <dbReference type="NCBI Taxonomy" id="1076179"/>
    <lineage>
        <taxon>unclassified sequences</taxon>
        <taxon>metagenomes</taxon>
        <taxon>ecological metagenomes</taxon>
    </lineage>
</organism>
<evidence type="ECO:0000259" key="6">
    <source>
        <dbReference type="Pfam" id="PF04542"/>
    </source>
</evidence>
<comment type="similarity">
    <text evidence="1">Belongs to the sigma-70 factor family. ECF subfamily.</text>
</comment>
<dbReference type="SUPFAM" id="SSF88946">
    <property type="entry name" value="Sigma2 domain of RNA polymerase sigma factors"/>
    <property type="match status" value="1"/>
</dbReference>
<evidence type="ECO:0000256" key="5">
    <source>
        <dbReference type="ARBA" id="ARBA00023163"/>
    </source>
</evidence>
<dbReference type="InterPro" id="IPR013324">
    <property type="entry name" value="RNA_pol_sigma_r3/r4-like"/>
</dbReference>
<keyword evidence="3" id="KW-0731">Sigma factor</keyword>
<proteinExistence type="inferred from homology"/>
<evidence type="ECO:0000259" key="7">
    <source>
        <dbReference type="Pfam" id="PF08281"/>
    </source>
</evidence>
<dbReference type="Pfam" id="PF08281">
    <property type="entry name" value="Sigma70_r4_2"/>
    <property type="match status" value="1"/>
</dbReference>
<dbReference type="NCBIfam" id="TIGR02937">
    <property type="entry name" value="sigma70-ECF"/>
    <property type="match status" value="1"/>
</dbReference>
<dbReference type="Gene3D" id="1.10.1740.10">
    <property type="match status" value="1"/>
</dbReference>
<name>A0A644TUL3_9ZZZZ</name>
<dbReference type="InterPro" id="IPR007627">
    <property type="entry name" value="RNA_pol_sigma70_r2"/>
</dbReference>